<gene>
    <name evidence="2" type="ORF">RSP_2751</name>
</gene>
<protein>
    <recommendedName>
        <fullName evidence="4">Helix-turn-helix domain-containing protein</fullName>
    </recommendedName>
</protein>
<dbReference type="EnsemblBacteria" id="ABA78906">
    <property type="protein sequence ID" value="ABA78906"/>
    <property type="gene ID" value="RSP_2751"/>
</dbReference>
<dbReference type="RefSeq" id="WP_011337715.1">
    <property type="nucleotide sequence ID" value="NC_007493.2"/>
</dbReference>
<evidence type="ECO:0008006" key="4">
    <source>
        <dbReference type="Google" id="ProtNLM"/>
    </source>
</evidence>
<dbReference type="KEGG" id="rsp:RSP_2751"/>
<dbReference type="Pfam" id="PF13730">
    <property type="entry name" value="HTH_36"/>
    <property type="match status" value="1"/>
</dbReference>
<evidence type="ECO:0000313" key="2">
    <source>
        <dbReference type="EMBL" id="ABA78906.1"/>
    </source>
</evidence>
<evidence type="ECO:0000256" key="1">
    <source>
        <dbReference type="SAM" id="MobiDB-lite"/>
    </source>
</evidence>
<feature type="compositionally biased region" description="Basic and acidic residues" evidence="1">
    <location>
        <begin position="192"/>
        <end position="217"/>
    </location>
</feature>
<dbReference type="Proteomes" id="UP000002703">
    <property type="component" value="Chromosome 1"/>
</dbReference>
<proteinExistence type="predicted"/>
<keyword evidence="3" id="KW-1185">Reference proteome</keyword>
<dbReference type="STRING" id="272943.RSP_2751"/>
<evidence type="ECO:0000313" key="3">
    <source>
        <dbReference type="Proteomes" id="UP000002703"/>
    </source>
</evidence>
<dbReference type="GeneID" id="3720481"/>
<organism evidence="2 3">
    <name type="scientific">Cereibacter sphaeroides (strain ATCC 17023 / DSM 158 / JCM 6121 / CCUG 31486 / LMG 2827 / NBRC 12203 / NCIMB 8253 / ATH 2.4.1.)</name>
    <name type="common">Rhodobacter sphaeroides</name>
    <dbReference type="NCBI Taxonomy" id="272943"/>
    <lineage>
        <taxon>Bacteria</taxon>
        <taxon>Pseudomonadati</taxon>
        <taxon>Pseudomonadota</taxon>
        <taxon>Alphaproteobacteria</taxon>
        <taxon>Rhodobacterales</taxon>
        <taxon>Paracoccaceae</taxon>
        <taxon>Cereibacter</taxon>
    </lineage>
</organism>
<dbReference type="AlphaFoldDB" id="Q3J2S8"/>
<sequence>MSVDRKPERSPFDKERDAFLLEVSANRKLSAAAKSIAIQIAVKHANRMQFNNGAWDLAWPSFETLAEATGYQRNAVIVGVNQLATEGHLDVRRQKGGSGRSNRYRWIIKGTVTIDAQDAVDDGENSIVDDTVSDENSIVEDTRTVSSTIPEPLEEPLGGAGAHAPAPEPPKTAPSPDTVESLNNVQDASAGARDRARSDDVQGRDHPASDPDMDGRVFDLVPEYAPADGIAQLPVLRRGQHISLAERDALSAGWHGLGPSVSPPDAVEEDGPLPTAVAAAAFARLHRDLGDAEAFAADVLDGFAGGDGDAAARAARIAAKVLRQAVSQGTGPEVLEAHLEIAQALLRDGSGSDRLARSAVRAFDRAARAASAAIRAAHKLRPQPDEEEVTC</sequence>
<dbReference type="EMBL" id="CP000143">
    <property type="protein sequence ID" value="ABA78906.1"/>
    <property type="molecule type" value="Genomic_DNA"/>
</dbReference>
<accession>Q3J2S8</accession>
<reference evidence="3" key="1">
    <citation type="submission" date="2005-09" db="EMBL/GenBank/DDBJ databases">
        <title>Complete sequence of chromosome 1 of Rhodobacter sphaeroides 2.4.1.</title>
        <authorList>
            <person name="Copeland A."/>
            <person name="Lucas S."/>
            <person name="Lapidus A."/>
            <person name="Barry K."/>
            <person name="Detter J.C."/>
            <person name="Glavina T."/>
            <person name="Hammon N."/>
            <person name="Israni S."/>
            <person name="Pitluck S."/>
            <person name="Richardson P."/>
            <person name="Mackenzie C."/>
            <person name="Choudhary M."/>
            <person name="Larimer F."/>
            <person name="Hauser L.J."/>
            <person name="Land M."/>
            <person name="Donohue T.J."/>
            <person name="Kaplan S."/>
        </authorList>
    </citation>
    <scope>NUCLEOTIDE SEQUENCE [LARGE SCALE GENOMIC DNA]</scope>
    <source>
        <strain evidence="3">ATCC 17023 / DSM 158 / JCM 6121 / CCUG 31486 / LMG 2827 / NBRC 12203 / NCIMB 8253 / ATH 2.4.1.</strain>
    </source>
</reference>
<feature type="region of interest" description="Disordered" evidence="1">
    <location>
        <begin position="125"/>
        <end position="217"/>
    </location>
</feature>
<name>Q3J2S8_CERS4</name>